<feature type="compositionally biased region" description="Low complexity" evidence="6">
    <location>
        <begin position="312"/>
        <end position="344"/>
    </location>
</feature>
<dbReference type="AlphaFoldDB" id="A0A914PNY0"/>
<feature type="region of interest" description="Disordered" evidence="6">
    <location>
        <begin position="203"/>
        <end position="232"/>
    </location>
</feature>
<evidence type="ECO:0000256" key="4">
    <source>
        <dbReference type="ARBA" id="ARBA00023239"/>
    </source>
</evidence>
<evidence type="ECO:0000256" key="6">
    <source>
        <dbReference type="SAM" id="MobiDB-lite"/>
    </source>
</evidence>
<dbReference type="WBParaSite" id="PDA_v2.g16500.t1">
    <property type="protein sequence ID" value="PDA_v2.g16500.t1"/>
    <property type="gene ID" value="PDA_v2.g16500"/>
</dbReference>
<keyword evidence="4 5" id="KW-0456">Lyase</keyword>
<feature type="domain" description="Nematode cuticle collagen N-terminal" evidence="8">
    <location>
        <begin position="82"/>
        <end position="134"/>
    </location>
</feature>
<dbReference type="GO" id="GO:0030170">
    <property type="term" value="F:pyridoxal phosphate binding"/>
    <property type="evidence" value="ECO:0007669"/>
    <property type="project" value="InterPro"/>
</dbReference>
<feature type="transmembrane region" description="Helical" evidence="7">
    <location>
        <begin position="83"/>
        <end position="109"/>
    </location>
</feature>
<organism evidence="9 10">
    <name type="scientific">Panagrolaimus davidi</name>
    <dbReference type="NCBI Taxonomy" id="227884"/>
    <lineage>
        <taxon>Eukaryota</taxon>
        <taxon>Metazoa</taxon>
        <taxon>Ecdysozoa</taxon>
        <taxon>Nematoda</taxon>
        <taxon>Chromadorea</taxon>
        <taxon>Rhabditida</taxon>
        <taxon>Tylenchina</taxon>
        <taxon>Panagrolaimomorpha</taxon>
        <taxon>Panagrolaimoidea</taxon>
        <taxon>Panagrolaimidae</taxon>
        <taxon>Panagrolaimus</taxon>
    </lineage>
</organism>
<feature type="compositionally biased region" description="Low complexity" evidence="6">
    <location>
        <begin position="262"/>
        <end position="272"/>
    </location>
</feature>
<keyword evidence="7" id="KW-0472">Membrane</keyword>
<feature type="compositionally biased region" description="Low complexity" evidence="6">
    <location>
        <begin position="289"/>
        <end position="298"/>
    </location>
</feature>
<comment type="similarity">
    <text evidence="5">Belongs to the group II decarboxylase family.</text>
</comment>
<dbReference type="Pfam" id="PF01391">
    <property type="entry name" value="Collagen"/>
    <property type="match status" value="2"/>
</dbReference>
<dbReference type="PANTHER" id="PTHR24637:SF315">
    <property type="entry name" value="CUTICLE COLLAGEN 40"/>
    <property type="match status" value="1"/>
</dbReference>
<dbReference type="GO" id="GO:0042302">
    <property type="term" value="F:structural constituent of cuticle"/>
    <property type="evidence" value="ECO:0007669"/>
    <property type="project" value="InterPro"/>
</dbReference>
<dbReference type="InterPro" id="IPR002486">
    <property type="entry name" value="Col_cuticle_N"/>
</dbReference>
<feature type="compositionally biased region" description="Low complexity" evidence="6">
    <location>
        <begin position="217"/>
        <end position="232"/>
    </location>
</feature>
<dbReference type="Proteomes" id="UP000887578">
    <property type="component" value="Unplaced"/>
</dbReference>
<dbReference type="SUPFAM" id="SSF53383">
    <property type="entry name" value="PLP-dependent transferases"/>
    <property type="match status" value="1"/>
</dbReference>
<evidence type="ECO:0000313" key="10">
    <source>
        <dbReference type="WBParaSite" id="PDA_v2.g16500.t1"/>
    </source>
</evidence>
<protein>
    <submittedName>
        <fullName evidence="10">Nematode cuticle collagen N-terminal domain-containing protein</fullName>
    </submittedName>
</protein>
<name>A0A914PNY0_9BILA</name>
<dbReference type="InterPro" id="IPR015421">
    <property type="entry name" value="PyrdxlP-dep_Trfase_major"/>
</dbReference>
<dbReference type="InterPro" id="IPR002129">
    <property type="entry name" value="PyrdxlP-dep_de-COase"/>
</dbReference>
<dbReference type="InterPro" id="IPR008160">
    <property type="entry name" value="Collagen"/>
</dbReference>
<keyword evidence="3 5" id="KW-0663">Pyridoxal phosphate</keyword>
<keyword evidence="7" id="KW-1133">Transmembrane helix</keyword>
<evidence type="ECO:0000256" key="3">
    <source>
        <dbReference type="ARBA" id="ARBA00022898"/>
    </source>
</evidence>
<feature type="compositionally biased region" description="Gly residues" evidence="6">
    <location>
        <begin position="273"/>
        <end position="282"/>
    </location>
</feature>
<feature type="compositionally biased region" description="Gly residues" evidence="6">
    <location>
        <begin position="207"/>
        <end position="216"/>
    </location>
</feature>
<dbReference type="InterPro" id="IPR015424">
    <property type="entry name" value="PyrdxlP-dep_Trfase"/>
</dbReference>
<evidence type="ECO:0000256" key="7">
    <source>
        <dbReference type="SAM" id="Phobius"/>
    </source>
</evidence>
<keyword evidence="9" id="KW-1185">Reference proteome</keyword>
<evidence type="ECO:0000256" key="2">
    <source>
        <dbReference type="ARBA" id="ARBA00022737"/>
    </source>
</evidence>
<dbReference type="Pfam" id="PF01484">
    <property type="entry name" value="Col_cuticle_N"/>
    <property type="match status" value="1"/>
</dbReference>
<dbReference type="GO" id="GO:0016830">
    <property type="term" value="F:carbon-carbon lyase activity"/>
    <property type="evidence" value="ECO:0007669"/>
    <property type="project" value="InterPro"/>
</dbReference>
<dbReference type="SMART" id="SM01088">
    <property type="entry name" value="Col_cuticle_N"/>
    <property type="match status" value="1"/>
</dbReference>
<dbReference type="Pfam" id="PF00282">
    <property type="entry name" value="Pyridoxal_deC"/>
    <property type="match status" value="1"/>
</dbReference>
<keyword evidence="7" id="KW-0812">Transmembrane</keyword>
<evidence type="ECO:0000313" key="9">
    <source>
        <dbReference type="Proteomes" id="UP000887578"/>
    </source>
</evidence>
<evidence type="ECO:0000259" key="8">
    <source>
        <dbReference type="SMART" id="SM01088"/>
    </source>
</evidence>
<evidence type="ECO:0000256" key="5">
    <source>
        <dbReference type="RuleBase" id="RU000382"/>
    </source>
</evidence>
<dbReference type="GO" id="GO:0019752">
    <property type="term" value="P:carboxylic acid metabolic process"/>
    <property type="evidence" value="ECO:0007669"/>
    <property type="project" value="InterPro"/>
</dbReference>
<reference evidence="10" key="1">
    <citation type="submission" date="2022-11" db="UniProtKB">
        <authorList>
            <consortium name="WormBaseParasite"/>
        </authorList>
    </citation>
    <scope>IDENTIFICATION</scope>
</reference>
<accession>A0A914PNY0</accession>
<proteinExistence type="inferred from homology"/>
<feature type="region of interest" description="Disordered" evidence="6">
    <location>
        <begin position="254"/>
        <end position="390"/>
    </location>
</feature>
<dbReference type="PANTHER" id="PTHR24637">
    <property type="entry name" value="COLLAGEN"/>
    <property type="match status" value="1"/>
</dbReference>
<dbReference type="Gene3D" id="3.40.640.10">
    <property type="entry name" value="Type I PLP-dependent aspartate aminotransferase-like (Major domain)"/>
    <property type="match status" value="1"/>
</dbReference>
<keyword evidence="2" id="KW-0677">Repeat</keyword>
<sequence length="390" mass="39088">MTVDHAYLHARHHGSATDFRNWGISLSRRALCLKTWFILRTYGVRGMQEYIRRKKKIMKTEKQRSDFEDDYEKLQEAEAFRKLAFFGIFVATTAILVGIVAVPALYGYLQRVHTVLQLETEYCKSATGTLLRQIAQTQVQKGLIRADALEASGSLEETMTRHKRQSGYDAGVTGHAGAQAPAAAPVFASNNIAQTCSCRIGPAGEPGAPGGDGSDGTDGQPGSDGNNGADAAADAVPTAADFCFTCGEAAAGPAGNPGPKGPSGNAGAPGQAGSPGNGGGQGPPGPAGPAGNNGNPGAPGTPGPAGVVNDVPGIAGPAGPAGPAGQPGQPGQPGRNGNPGQAGPVGPAGDAGSNGSPGKNGENGDHGADGEQGNGGDCSHCPVPRTAPGY</sequence>
<comment type="cofactor">
    <cofactor evidence="1 5">
        <name>pyridoxal 5'-phosphate</name>
        <dbReference type="ChEBI" id="CHEBI:597326"/>
    </cofactor>
</comment>
<evidence type="ECO:0000256" key="1">
    <source>
        <dbReference type="ARBA" id="ARBA00001933"/>
    </source>
</evidence>